<dbReference type="Proteomes" id="UP000534870">
    <property type="component" value="Unassembled WGS sequence"/>
</dbReference>
<gene>
    <name evidence="1" type="ORF">HUK84_11990</name>
</gene>
<dbReference type="EMBL" id="JABXXP010000262">
    <property type="protein sequence ID" value="NVN11826.1"/>
    <property type="molecule type" value="Genomic_DNA"/>
</dbReference>
<feature type="non-terminal residue" evidence="1">
    <location>
        <position position="1"/>
    </location>
</feature>
<evidence type="ECO:0000313" key="2">
    <source>
        <dbReference type="Proteomes" id="UP000534870"/>
    </source>
</evidence>
<protein>
    <submittedName>
        <fullName evidence="1">tRNA (N(6)-L-threonylcarbamoyladenosine(37)-C(2))-methylthiotransferase MtaB</fullName>
    </submittedName>
</protein>
<reference evidence="1 2" key="1">
    <citation type="submission" date="2020-06" db="EMBL/GenBank/DDBJ databases">
        <title>Description of novel acetic acid bacteria.</title>
        <authorList>
            <person name="Sombolestani A."/>
        </authorList>
    </citation>
    <scope>NUCLEOTIDE SEQUENCE [LARGE SCALE GENOMIC DNA]</scope>
    <source>
        <strain evidence="1 2">LMG 31431</strain>
    </source>
</reference>
<name>A0A7Y7IWU0_9PROT</name>
<organism evidence="1 2">
    <name type="scientific">Nguyenibacter vanlangensis</name>
    <dbReference type="NCBI Taxonomy" id="1216886"/>
    <lineage>
        <taxon>Bacteria</taxon>
        <taxon>Pseudomonadati</taxon>
        <taxon>Pseudomonadota</taxon>
        <taxon>Alphaproteobacteria</taxon>
        <taxon>Acetobacterales</taxon>
        <taxon>Acetobacteraceae</taxon>
        <taxon>Nguyenibacter</taxon>
    </lineage>
</organism>
<keyword evidence="1" id="KW-0808">Transferase</keyword>
<proteinExistence type="predicted"/>
<dbReference type="AlphaFoldDB" id="A0A7Y7IWU0"/>
<dbReference type="GO" id="GO:0016740">
    <property type="term" value="F:transferase activity"/>
    <property type="evidence" value="ECO:0007669"/>
    <property type="project" value="UniProtKB-KW"/>
</dbReference>
<accession>A0A7Y7IWU0</accession>
<evidence type="ECO:0000313" key="1">
    <source>
        <dbReference type="EMBL" id="NVN11826.1"/>
    </source>
</evidence>
<sequence>ELRAAGQEAARDYHARLLGRPLNVLLETPTSGHSEEFAPVRLVGAAADMGRIVTVRPTAVDENGLVAETL</sequence>
<comment type="caution">
    <text evidence="1">The sequence shown here is derived from an EMBL/GenBank/DDBJ whole genome shotgun (WGS) entry which is preliminary data.</text>
</comment>